<dbReference type="EMBL" id="BARU01045496">
    <property type="protein sequence ID" value="GAH93865.1"/>
    <property type="molecule type" value="Genomic_DNA"/>
</dbReference>
<name>X1KJT8_9ZZZZ</name>
<proteinExistence type="predicted"/>
<dbReference type="AlphaFoldDB" id="X1KJT8"/>
<comment type="caution">
    <text evidence="2">The sequence shown here is derived from an EMBL/GenBank/DDBJ whole genome shotgun (WGS) entry which is preliminary data.</text>
</comment>
<feature type="coiled-coil region" evidence="1">
    <location>
        <begin position="3"/>
        <end position="44"/>
    </location>
</feature>
<organism evidence="2">
    <name type="scientific">marine sediment metagenome</name>
    <dbReference type="NCBI Taxonomy" id="412755"/>
    <lineage>
        <taxon>unclassified sequences</taxon>
        <taxon>metagenomes</taxon>
        <taxon>ecological metagenomes</taxon>
    </lineage>
</organism>
<protein>
    <submittedName>
        <fullName evidence="2">Uncharacterized protein</fullName>
    </submittedName>
</protein>
<feature type="non-terminal residue" evidence="2">
    <location>
        <position position="1"/>
    </location>
</feature>
<evidence type="ECO:0000256" key="1">
    <source>
        <dbReference type="SAM" id="Coils"/>
    </source>
</evidence>
<gene>
    <name evidence="2" type="ORF">S03H2_69010</name>
</gene>
<reference evidence="2" key="1">
    <citation type="journal article" date="2014" name="Front. Microbiol.">
        <title>High frequency of phylogenetically diverse reductive dehalogenase-homologous genes in deep subseafloor sedimentary metagenomes.</title>
        <authorList>
            <person name="Kawai M."/>
            <person name="Futagami T."/>
            <person name="Toyoda A."/>
            <person name="Takaki Y."/>
            <person name="Nishi S."/>
            <person name="Hori S."/>
            <person name="Arai W."/>
            <person name="Tsubouchi T."/>
            <person name="Morono Y."/>
            <person name="Uchiyama I."/>
            <person name="Ito T."/>
            <person name="Fujiyama A."/>
            <person name="Inagaki F."/>
            <person name="Takami H."/>
        </authorList>
    </citation>
    <scope>NUCLEOTIDE SEQUENCE</scope>
    <source>
        <strain evidence="2">Expedition CK06-06</strain>
    </source>
</reference>
<keyword evidence="1" id="KW-0175">Coiled coil</keyword>
<feature type="non-terminal residue" evidence="2">
    <location>
        <position position="148"/>
    </location>
</feature>
<sequence length="148" mass="16887">EEMGQLQKSNTATQQEIEALQKERATLQQRADALQKGIDSTEQKFIDPAANPEYTRKFKEKEEVASAIALLRGGDEEISLKIKKEIESLEGDIGLLDHHLSQVEVHKKGQVRIEELKAQEKELAAEFEKLEQQIDLSEEFIRTKVDML</sequence>
<evidence type="ECO:0000313" key="2">
    <source>
        <dbReference type="EMBL" id="GAH93865.1"/>
    </source>
</evidence>
<accession>X1KJT8</accession>
<feature type="coiled-coil region" evidence="1">
    <location>
        <begin position="106"/>
        <end position="136"/>
    </location>
</feature>